<dbReference type="STRING" id="380704.G3YBN4"/>
<comment type="subcellular location">
    <subcellularLocation>
        <location evidence="1">Endomembrane system</location>
        <topology evidence="1">Peripheral membrane protein</topology>
    </subcellularLocation>
</comment>
<feature type="region of interest" description="Disordered" evidence="4">
    <location>
        <begin position="583"/>
        <end position="640"/>
    </location>
</feature>
<feature type="region of interest" description="Disordered" evidence="4">
    <location>
        <begin position="1"/>
        <end position="33"/>
    </location>
</feature>
<dbReference type="GO" id="GO:0006629">
    <property type="term" value="P:lipid metabolic process"/>
    <property type="evidence" value="ECO:0007669"/>
    <property type="project" value="UniProtKB-KW"/>
</dbReference>
<dbReference type="InterPro" id="IPR010610">
    <property type="entry name" value="EryCIII-like_C"/>
</dbReference>
<dbReference type="Gene3D" id="3.40.50.2000">
    <property type="entry name" value="Glycogen Phosphorylase B"/>
    <property type="match status" value="2"/>
</dbReference>
<evidence type="ECO:0000256" key="1">
    <source>
        <dbReference type="ARBA" id="ARBA00004184"/>
    </source>
</evidence>
<evidence type="ECO:0000313" key="7">
    <source>
        <dbReference type="EMBL" id="EHA19327.1"/>
    </source>
</evidence>
<sequence length="818" mass="89044">MEKDPRLGYSDPGSSSYDQAPPPYSPYNDSGPVVESADFEEGLIINKANGRVNVDLDSSLARTLASIIELQQEDLQNPPPNYSEDQLIKDELLQCDIQLNIVIQIVGSRGDVQPFIALGTELQKFGHRVRIATHDVFSDFVTQGGLEFYPIGGDPAELMAFMVKNPGLIPQISSLRAGEVQKKRAMVNEMLHGCWKSCIEDDPVTKIPFTADAIIANPPSFAHVHCAQALSIPVHLMFTMPWTSTKAFPHPLANLSSSEMNPNVANWVSYGVVEWLTWQGLGDVVNRWRASIDLEPVPTAEGPRLAETLKIPFTYCWSPALIPRPRDWPANIGFGSIVIDDPQKLTEIILEAIARTGVRAIISRGWSKLGGVPSSNTYYIDDCPHEWLFRHVAAVVHHGGAGTTACGLANGRPTTIVPFFGDQPFWGSMVARSGAGPRPIPYASLNAENLAEAIAFSLRPTTAESARGIALKMQHESGVAAAVRSFHRHLPLDRMRCSLIPNQPAMWIHKRSKKSLKLSKVAVQLLIDNGKLNAKELRCNTINPIHIENRRWDPVTGIISASTSTGSAMLKSTGEMLYNPYKEYTSSRSPKPPISRTASALSTTTTSSSSRSLADFPETSRRPSDRIDTQTSINSGPNNNALSTAGNMVGASLKGFGKFTGAYFKGVVVDIPYAAAEGFRQVPRLYGEEPKQYGTVRDWKSGATMGGKNFVDGMTDGFKGLFTQPIKGAREEGALGAVKGFAKGTIGLATKVPSAGIGLVAYPFQGIAKTIEAAVRSKTGKAILLARLRDGYAMTERAHMTEDEQQYLLRRFQALTDP</sequence>
<dbReference type="GO" id="GO:0012505">
    <property type="term" value="C:endomembrane system"/>
    <property type="evidence" value="ECO:0007669"/>
    <property type="project" value="UniProtKB-SubCell"/>
</dbReference>
<comment type="caution">
    <text evidence="7">The sequence shown here is derived from an EMBL/GenBank/DDBJ whole genome shotgun (WGS) entry which is preliminary data.</text>
</comment>
<protein>
    <submittedName>
        <fullName evidence="7">Uncharacterized protein</fullName>
    </submittedName>
</protein>
<proteinExistence type="predicted"/>
<dbReference type="FunFam" id="3.40.50.2000:FF:000100">
    <property type="entry name" value="Glycosyltransferase family 1 protein"/>
    <property type="match status" value="1"/>
</dbReference>
<evidence type="ECO:0000259" key="5">
    <source>
        <dbReference type="Pfam" id="PF03033"/>
    </source>
</evidence>
<gene>
    <name evidence="7" type="ORF">ASPNIDRAFT_38745</name>
</gene>
<name>G3YBN4_ASPNA</name>
<dbReference type="PANTHER" id="PTHR48050">
    <property type="entry name" value="STEROL 3-BETA-GLUCOSYLTRANSFERASE"/>
    <property type="match status" value="1"/>
</dbReference>
<organism evidence="7 8">
    <name type="scientific">Aspergillus niger (strain ATCC 1015 / CBS 113.46 / FGSC A1144 / LSHB Ac4 / NCTC 3858a / NRRL 328 / USDA 3528.7)</name>
    <dbReference type="NCBI Taxonomy" id="380704"/>
    <lineage>
        <taxon>Eukaryota</taxon>
        <taxon>Fungi</taxon>
        <taxon>Dikarya</taxon>
        <taxon>Ascomycota</taxon>
        <taxon>Pezizomycotina</taxon>
        <taxon>Eurotiomycetes</taxon>
        <taxon>Eurotiomycetidae</taxon>
        <taxon>Eurotiales</taxon>
        <taxon>Aspergillaceae</taxon>
        <taxon>Aspergillus</taxon>
        <taxon>Aspergillus subgen. Circumdati</taxon>
    </lineage>
</organism>
<reference evidence="7 8" key="1">
    <citation type="journal article" date="2011" name="Genome Res.">
        <title>Comparative genomics of citric-acid-producing Aspergillus niger ATCC 1015 versus enzyme-producing CBS 513.88.</title>
        <authorList>
            <person name="Andersen M.R."/>
            <person name="Salazar M.P."/>
            <person name="Schaap P.J."/>
            <person name="van de Vondervoort P.J."/>
            <person name="Culley D."/>
            <person name="Thykaer J."/>
            <person name="Frisvad J.C."/>
            <person name="Nielsen K.F."/>
            <person name="Albang R."/>
            <person name="Albermann K."/>
            <person name="Berka R.M."/>
            <person name="Braus G.H."/>
            <person name="Braus-Stromeyer S.A."/>
            <person name="Corrochano L.M."/>
            <person name="Dai Z."/>
            <person name="van Dijck P.W."/>
            <person name="Hofmann G."/>
            <person name="Lasure L.L."/>
            <person name="Magnuson J.K."/>
            <person name="Menke H."/>
            <person name="Meijer M."/>
            <person name="Meijer S.L."/>
            <person name="Nielsen J.B."/>
            <person name="Nielsen M.L."/>
            <person name="van Ooyen A.J."/>
            <person name="Pel H.J."/>
            <person name="Poulsen L."/>
            <person name="Samson R.A."/>
            <person name="Stam H."/>
            <person name="Tsang A."/>
            <person name="van den Brink J.M."/>
            <person name="Atkins A."/>
            <person name="Aerts A."/>
            <person name="Shapiro H."/>
            <person name="Pangilinan J."/>
            <person name="Salamov A."/>
            <person name="Lou Y."/>
            <person name="Lindquist E."/>
            <person name="Lucas S."/>
            <person name="Grimwood J."/>
            <person name="Grigoriev I.V."/>
            <person name="Kubicek C.P."/>
            <person name="Martinez D."/>
            <person name="van Peij N.N."/>
            <person name="Roubos J.A."/>
            <person name="Nielsen J."/>
            <person name="Baker S.E."/>
        </authorList>
    </citation>
    <scope>NUCLEOTIDE SEQUENCE [LARGE SCALE GENOMIC DNA]</scope>
    <source>
        <strain evidence="8">ATCC 1015 / CBS 113.46 / FGSC A1144 / LSHB Ac4 / NCTC 3858a / NRRL 328 / USDA 3528.7</strain>
    </source>
</reference>
<evidence type="ECO:0000259" key="6">
    <source>
        <dbReference type="Pfam" id="PF06722"/>
    </source>
</evidence>
<feature type="compositionally biased region" description="Low complexity" evidence="4">
    <location>
        <begin position="595"/>
        <end position="614"/>
    </location>
</feature>
<accession>G3YBN4</accession>
<feature type="domain" description="Glycosyltransferase family 28 N-terminal" evidence="5">
    <location>
        <begin position="101"/>
        <end position="249"/>
    </location>
</feature>
<dbReference type="GO" id="GO:0005975">
    <property type="term" value="P:carbohydrate metabolic process"/>
    <property type="evidence" value="ECO:0007669"/>
    <property type="project" value="InterPro"/>
</dbReference>
<dbReference type="HOGENOM" id="CLU_000537_1_1_1"/>
<evidence type="ECO:0000256" key="3">
    <source>
        <dbReference type="ARBA" id="ARBA00023098"/>
    </source>
</evidence>
<dbReference type="InterPro" id="IPR004276">
    <property type="entry name" value="GlycoTrans_28_N"/>
</dbReference>
<dbReference type="Pfam" id="PF06722">
    <property type="entry name" value="EryCIII-like_C"/>
    <property type="match status" value="1"/>
</dbReference>
<dbReference type="PANTHER" id="PTHR48050:SF27">
    <property type="entry name" value="GLUCOSYLTRANSFERASE, PUTATIVE (AFU_ORTHOLOGUE AFUA_7G04880)-RELATED"/>
    <property type="match status" value="1"/>
</dbReference>
<dbReference type="EMBL" id="ACJE01000019">
    <property type="protein sequence ID" value="EHA19327.1"/>
    <property type="molecule type" value="Genomic_DNA"/>
</dbReference>
<feature type="compositionally biased region" description="Basic and acidic residues" evidence="4">
    <location>
        <begin position="618"/>
        <end position="628"/>
    </location>
</feature>
<dbReference type="InterPro" id="IPR050426">
    <property type="entry name" value="Glycosyltransferase_28"/>
</dbReference>
<evidence type="ECO:0000313" key="8">
    <source>
        <dbReference type="Proteomes" id="UP000009038"/>
    </source>
</evidence>
<keyword evidence="3" id="KW-0443">Lipid metabolism</keyword>
<feature type="compositionally biased region" description="Polar residues" evidence="4">
    <location>
        <begin position="629"/>
        <end position="640"/>
    </location>
</feature>
<dbReference type="Proteomes" id="UP000009038">
    <property type="component" value="Unassembled WGS sequence"/>
</dbReference>
<dbReference type="CDD" id="cd03784">
    <property type="entry name" value="GT1_Gtf-like"/>
    <property type="match status" value="1"/>
</dbReference>
<evidence type="ECO:0000256" key="4">
    <source>
        <dbReference type="SAM" id="MobiDB-lite"/>
    </source>
</evidence>
<dbReference type="Pfam" id="PF03033">
    <property type="entry name" value="Glyco_transf_28"/>
    <property type="match status" value="1"/>
</dbReference>
<dbReference type="InterPro" id="IPR002213">
    <property type="entry name" value="UDP_glucos_trans"/>
</dbReference>
<dbReference type="GO" id="GO:0016906">
    <property type="term" value="F:sterol 3-beta-glucosyltransferase activity"/>
    <property type="evidence" value="ECO:0007669"/>
    <property type="project" value="UniProtKB-ARBA"/>
</dbReference>
<evidence type="ECO:0000256" key="2">
    <source>
        <dbReference type="ARBA" id="ARBA00022679"/>
    </source>
</evidence>
<dbReference type="OrthoDB" id="5835829at2759"/>
<feature type="domain" description="Erythromycin biosynthesis protein CIII-like C-terminal" evidence="6">
    <location>
        <begin position="365"/>
        <end position="459"/>
    </location>
</feature>
<dbReference type="SUPFAM" id="SSF53756">
    <property type="entry name" value="UDP-Glycosyltransferase/glycogen phosphorylase"/>
    <property type="match status" value="1"/>
</dbReference>
<keyword evidence="2" id="KW-0808">Transferase</keyword>
<dbReference type="AlphaFoldDB" id="G3YBN4"/>